<protein>
    <submittedName>
        <fullName evidence="3">Putative GNAT family acetyltransferase</fullName>
    </submittedName>
</protein>
<evidence type="ECO:0000259" key="2">
    <source>
        <dbReference type="PROSITE" id="PS51729"/>
    </source>
</evidence>
<keyword evidence="3" id="KW-0808">Transferase</keyword>
<gene>
    <name evidence="3" type="ORF">FHX44_11874</name>
</gene>
<dbReference type="CDD" id="cd04301">
    <property type="entry name" value="NAT_SF"/>
    <property type="match status" value="1"/>
</dbReference>
<feature type="domain" description="N-acetyltransferase" evidence="2">
    <location>
        <begin position="99"/>
        <end position="185"/>
    </location>
</feature>
<evidence type="ECO:0000313" key="3">
    <source>
        <dbReference type="EMBL" id="TWF74990.1"/>
    </source>
</evidence>
<reference evidence="3 4" key="1">
    <citation type="submission" date="2019-06" db="EMBL/GenBank/DDBJ databases">
        <title>Sequencing the genomes of 1000 actinobacteria strains.</title>
        <authorList>
            <person name="Klenk H.-P."/>
        </authorList>
    </citation>
    <scope>NUCLEOTIDE SEQUENCE [LARGE SCALE GENOMIC DNA]</scope>
    <source>
        <strain evidence="3 4">DSM 45671</strain>
    </source>
</reference>
<dbReference type="InterPro" id="IPR016181">
    <property type="entry name" value="Acyl_CoA_acyltransferase"/>
</dbReference>
<proteinExistence type="predicted"/>
<dbReference type="PANTHER" id="PTHR31435:SF10">
    <property type="entry name" value="BSR4717 PROTEIN"/>
    <property type="match status" value="1"/>
</dbReference>
<dbReference type="PANTHER" id="PTHR31435">
    <property type="entry name" value="PROTEIN NATD1"/>
    <property type="match status" value="1"/>
</dbReference>
<organism evidence="3 4">
    <name type="scientific">Pseudonocardia hierapolitana</name>
    <dbReference type="NCBI Taxonomy" id="1128676"/>
    <lineage>
        <taxon>Bacteria</taxon>
        <taxon>Bacillati</taxon>
        <taxon>Actinomycetota</taxon>
        <taxon>Actinomycetes</taxon>
        <taxon>Pseudonocardiales</taxon>
        <taxon>Pseudonocardiaceae</taxon>
        <taxon>Pseudonocardia</taxon>
    </lineage>
</organism>
<feature type="region of interest" description="Disordered" evidence="1">
    <location>
        <begin position="63"/>
        <end position="86"/>
    </location>
</feature>
<name>A0A561SJD5_9PSEU</name>
<accession>A0A561SJD5</accession>
<dbReference type="GO" id="GO:0016740">
    <property type="term" value="F:transferase activity"/>
    <property type="evidence" value="ECO:0007669"/>
    <property type="project" value="UniProtKB-KW"/>
</dbReference>
<dbReference type="Gene3D" id="3.40.630.30">
    <property type="match status" value="1"/>
</dbReference>
<evidence type="ECO:0000256" key="1">
    <source>
        <dbReference type="SAM" id="MobiDB-lite"/>
    </source>
</evidence>
<comment type="caution">
    <text evidence="3">The sequence shown here is derived from an EMBL/GenBank/DDBJ whole genome shotgun (WGS) entry which is preliminary data.</text>
</comment>
<dbReference type="AlphaFoldDB" id="A0A561SJD5"/>
<dbReference type="InterPro" id="IPR031165">
    <property type="entry name" value="GNAT_YJDJ"/>
</dbReference>
<dbReference type="InterPro" id="IPR045057">
    <property type="entry name" value="Gcn5-rel_NAT"/>
</dbReference>
<sequence length="193" mass="21075">MIEKPDFTGLRATYINCTLNRSPDRSHSQGVIDRSVAIMEANGVGVDQIRAVDHDIATGLRQPAHGLGRRFPPRQRQPGVPLTGRDSRLRGGRHMIVVTDNRSANRFEARDGETLAGFAQYARTSELLAFVHTEVDPAFEGRGVGSSLAREGIASAQAEGLRVLAVCPFIAGWLARHPELAHLEYRAPSKVTD</sequence>
<dbReference type="EMBL" id="VIWU01000001">
    <property type="protein sequence ID" value="TWF74990.1"/>
    <property type="molecule type" value="Genomic_DNA"/>
</dbReference>
<dbReference type="Pfam" id="PF14542">
    <property type="entry name" value="Acetyltransf_CG"/>
    <property type="match status" value="1"/>
</dbReference>
<dbReference type="PROSITE" id="PS51729">
    <property type="entry name" value="GNAT_YJDJ"/>
    <property type="match status" value="1"/>
</dbReference>
<dbReference type="SUPFAM" id="SSF55729">
    <property type="entry name" value="Acyl-CoA N-acyltransferases (Nat)"/>
    <property type="match status" value="1"/>
</dbReference>
<keyword evidence="4" id="KW-1185">Reference proteome</keyword>
<evidence type="ECO:0000313" key="4">
    <source>
        <dbReference type="Proteomes" id="UP000321261"/>
    </source>
</evidence>
<dbReference type="Proteomes" id="UP000321261">
    <property type="component" value="Unassembled WGS sequence"/>
</dbReference>